<keyword evidence="1" id="KW-0472">Membrane</keyword>
<dbReference type="SUPFAM" id="SSF82185">
    <property type="entry name" value="Histone H3 K4-specific methyltransferase SET7/9 N-terminal domain"/>
    <property type="match status" value="1"/>
</dbReference>
<dbReference type="RefSeq" id="WP_262434144.1">
    <property type="nucleotide sequence ID" value="NZ_JACRTF010000001.1"/>
</dbReference>
<accession>A0A926F4V6</accession>
<proteinExistence type="predicted"/>
<reference evidence="2" key="1">
    <citation type="submission" date="2020-08" db="EMBL/GenBank/DDBJ databases">
        <title>Genome public.</title>
        <authorList>
            <person name="Liu C."/>
            <person name="Sun Q."/>
        </authorList>
    </citation>
    <scope>NUCLEOTIDE SEQUENCE</scope>
    <source>
        <strain evidence="2">N12</strain>
    </source>
</reference>
<gene>
    <name evidence="2" type="ORF">H8744_06875</name>
</gene>
<dbReference type="InterPro" id="IPR011652">
    <property type="entry name" value="MORN_2"/>
</dbReference>
<sequence length="193" mass="22554">MEQGTAFLRLLNSDNMKLKSFTIIIISTLFIINIFGQKENINKVNQFNNKGQKTGLWVDSSGSFIIEKYYKNDILSGIYIEYYTTGKLSIFGEYKNGLRCGTWFYFDNNGYLIMLFKDFSKNNYSIINEGDGKKYIPDYKCYTITYYPNGNIQNEGTLLWSEGEAPESDFSVEYGEWKYYDENGKLIKTRNFK</sequence>
<name>A0A926F4V6_9BACT</name>
<keyword evidence="3" id="KW-1185">Reference proteome</keyword>
<dbReference type="Proteomes" id="UP000651085">
    <property type="component" value="Unassembled WGS sequence"/>
</dbReference>
<keyword evidence="1" id="KW-1133">Transmembrane helix</keyword>
<organism evidence="2 3">
    <name type="scientific">Jilunia laotingensis</name>
    <dbReference type="NCBI Taxonomy" id="2763675"/>
    <lineage>
        <taxon>Bacteria</taxon>
        <taxon>Pseudomonadati</taxon>
        <taxon>Bacteroidota</taxon>
        <taxon>Bacteroidia</taxon>
        <taxon>Bacteroidales</taxon>
        <taxon>Bacteroidaceae</taxon>
        <taxon>Jilunia</taxon>
    </lineage>
</organism>
<protein>
    <submittedName>
        <fullName evidence="2">Uncharacterized protein</fullName>
    </submittedName>
</protein>
<feature type="transmembrane region" description="Helical" evidence="1">
    <location>
        <begin position="20"/>
        <end position="36"/>
    </location>
</feature>
<keyword evidence="1" id="KW-0812">Transmembrane</keyword>
<comment type="caution">
    <text evidence="2">The sequence shown here is derived from an EMBL/GenBank/DDBJ whole genome shotgun (WGS) entry which is preliminary data.</text>
</comment>
<evidence type="ECO:0000256" key="1">
    <source>
        <dbReference type="SAM" id="Phobius"/>
    </source>
</evidence>
<evidence type="ECO:0000313" key="3">
    <source>
        <dbReference type="Proteomes" id="UP000651085"/>
    </source>
</evidence>
<dbReference type="EMBL" id="JACRTF010000001">
    <property type="protein sequence ID" value="MBC8592982.1"/>
    <property type="molecule type" value="Genomic_DNA"/>
</dbReference>
<dbReference type="Pfam" id="PF07661">
    <property type="entry name" value="MORN_2"/>
    <property type="match status" value="3"/>
</dbReference>
<dbReference type="AlphaFoldDB" id="A0A926F4V6"/>
<evidence type="ECO:0000313" key="2">
    <source>
        <dbReference type="EMBL" id="MBC8592982.1"/>
    </source>
</evidence>
<dbReference type="Gene3D" id="2.20.110.10">
    <property type="entry name" value="Histone H3 K4-specific methyltransferase SET7/9 N-terminal domain"/>
    <property type="match status" value="1"/>
</dbReference>